<feature type="chain" id="PRO_5009314482" evidence="1">
    <location>
        <begin position="18"/>
        <end position="223"/>
    </location>
</feature>
<dbReference type="AlphaFoldDB" id="A0A1I8AB94"/>
<sequence>MSWLYYFGFFVVWLCSAKKHEQAQERIVTLRTQVNTSRADVAMTSGQSRAFVPERTFRVESTTRCASLACFPFCHFETKKEGAGPALRRVAEEQRLPPLAGANTTFRIRRIDHASPRPFLSTDAPSSPSRGVREMNSLRTGMPRSAFALLMLLVALRLSQAEESVEISLEHEEERERERRGFGSKDFVLPENFRTLRRKDIPVTYRLHDDLLRFYRKVRPKGM</sequence>
<dbReference type="Proteomes" id="UP000095287">
    <property type="component" value="Unplaced"/>
</dbReference>
<reference evidence="3" key="1">
    <citation type="submission" date="2016-11" db="UniProtKB">
        <authorList>
            <consortium name="WormBaseParasite"/>
        </authorList>
    </citation>
    <scope>IDENTIFICATION</scope>
</reference>
<keyword evidence="1" id="KW-0732">Signal</keyword>
<organism evidence="2 3">
    <name type="scientific">Steinernema glaseri</name>
    <dbReference type="NCBI Taxonomy" id="37863"/>
    <lineage>
        <taxon>Eukaryota</taxon>
        <taxon>Metazoa</taxon>
        <taxon>Ecdysozoa</taxon>
        <taxon>Nematoda</taxon>
        <taxon>Chromadorea</taxon>
        <taxon>Rhabditida</taxon>
        <taxon>Tylenchina</taxon>
        <taxon>Panagrolaimomorpha</taxon>
        <taxon>Strongyloidoidea</taxon>
        <taxon>Steinernematidae</taxon>
        <taxon>Steinernema</taxon>
    </lineage>
</organism>
<protein>
    <submittedName>
        <fullName evidence="3">Uncharacterized protein</fullName>
    </submittedName>
</protein>
<keyword evidence="2" id="KW-1185">Reference proteome</keyword>
<proteinExistence type="predicted"/>
<feature type="signal peptide" evidence="1">
    <location>
        <begin position="1"/>
        <end position="17"/>
    </location>
</feature>
<evidence type="ECO:0000256" key="1">
    <source>
        <dbReference type="SAM" id="SignalP"/>
    </source>
</evidence>
<accession>A0A1I8AB94</accession>
<evidence type="ECO:0000313" key="2">
    <source>
        <dbReference type="Proteomes" id="UP000095287"/>
    </source>
</evidence>
<name>A0A1I8AB94_9BILA</name>
<dbReference type="WBParaSite" id="L893_g3819.t1">
    <property type="protein sequence ID" value="L893_g3819.t1"/>
    <property type="gene ID" value="L893_g3819"/>
</dbReference>
<evidence type="ECO:0000313" key="3">
    <source>
        <dbReference type="WBParaSite" id="L893_g3819.t1"/>
    </source>
</evidence>